<dbReference type="PANTHER" id="PTHR21669:SF10">
    <property type="entry name" value="UBINUCLEIN-2"/>
    <property type="match status" value="1"/>
</dbReference>
<dbReference type="GO" id="GO:0005634">
    <property type="term" value="C:nucleus"/>
    <property type="evidence" value="ECO:0007669"/>
    <property type="project" value="TreeGrafter"/>
</dbReference>
<feature type="non-terminal residue" evidence="3">
    <location>
        <position position="137"/>
    </location>
</feature>
<evidence type="ECO:0000256" key="1">
    <source>
        <dbReference type="SAM" id="MobiDB-lite"/>
    </source>
</evidence>
<proteinExistence type="predicted"/>
<organism evidence="3">
    <name type="scientific">Pongo abelii</name>
    <name type="common">Sumatran orangutan</name>
    <name type="synonym">Pongo pygmaeus abelii</name>
    <dbReference type="NCBI Taxonomy" id="9601"/>
    <lineage>
        <taxon>Eukaryota</taxon>
        <taxon>Metazoa</taxon>
        <taxon>Chordata</taxon>
        <taxon>Craniata</taxon>
        <taxon>Vertebrata</taxon>
        <taxon>Euteleostomi</taxon>
        <taxon>Mammalia</taxon>
        <taxon>Eutheria</taxon>
        <taxon>Euarchontoglires</taxon>
        <taxon>Primates</taxon>
        <taxon>Haplorrhini</taxon>
        <taxon>Catarrhini</taxon>
        <taxon>Hominidae</taxon>
        <taxon>Pongo</taxon>
    </lineage>
</organism>
<dbReference type="AlphaFoldDB" id="A0A2J8V3H0"/>
<dbReference type="PANTHER" id="PTHR21669">
    <property type="entry name" value="CAPZ-INTERACTING PROTEIN AND RELATED PROTEINS"/>
    <property type="match status" value="1"/>
</dbReference>
<evidence type="ECO:0000259" key="2">
    <source>
        <dbReference type="Pfam" id="PF08729"/>
    </source>
</evidence>
<name>A0A2J8V3H0_PONAB</name>
<dbReference type="GO" id="GO:0006325">
    <property type="term" value="P:chromatin organization"/>
    <property type="evidence" value="ECO:0007669"/>
    <property type="project" value="TreeGrafter"/>
</dbReference>
<comment type="caution">
    <text evidence="3">The sequence shown here is derived from an EMBL/GenBank/DDBJ whole genome shotgun (WGS) entry which is preliminary data.</text>
</comment>
<dbReference type="SMR" id="A0A2J8V3H0"/>
<dbReference type="EMBL" id="NDHI03003435">
    <property type="protein sequence ID" value="PNJ52060.1"/>
    <property type="molecule type" value="Genomic_DNA"/>
</dbReference>
<dbReference type="InterPro" id="IPR014840">
    <property type="entry name" value="HRD"/>
</dbReference>
<evidence type="ECO:0000313" key="3">
    <source>
        <dbReference type="EMBL" id="PNJ52060.1"/>
    </source>
</evidence>
<accession>A0A2J8V3H0</accession>
<sequence>MLAKKFEMKYGGKPRKHRKDRLQDLIDIGFGYDETDPFIDNSEAYDELVPASLTTKYGGFYINTGTLQFRQASDTEEDDITDNQKHKPPKVPKIKEDDIEMKKRKRKEEGEKEKKPRKKVPKQLGVVALNSHKSEKK</sequence>
<feature type="region of interest" description="Disordered" evidence="1">
    <location>
        <begin position="72"/>
        <end position="137"/>
    </location>
</feature>
<reference evidence="3" key="1">
    <citation type="submission" date="2017-12" db="EMBL/GenBank/DDBJ databases">
        <title>High-resolution comparative analysis of great ape genomes.</title>
        <authorList>
            <person name="Pollen A."/>
            <person name="Hastie A."/>
            <person name="Hormozdiari F."/>
            <person name="Dougherty M."/>
            <person name="Liu R."/>
            <person name="Chaisson M."/>
            <person name="Hoppe E."/>
            <person name="Hill C."/>
            <person name="Pang A."/>
            <person name="Hillier L."/>
            <person name="Baker C."/>
            <person name="Armstrong J."/>
            <person name="Shendure J."/>
            <person name="Paten B."/>
            <person name="Wilson R."/>
            <person name="Chao H."/>
            <person name="Schneider V."/>
            <person name="Ventura M."/>
            <person name="Kronenberg Z."/>
            <person name="Murali S."/>
            <person name="Gordon D."/>
            <person name="Cantsilieris S."/>
            <person name="Munson K."/>
            <person name="Nelson B."/>
            <person name="Raja A."/>
            <person name="Underwood J."/>
            <person name="Diekhans M."/>
            <person name="Fiddes I."/>
            <person name="Haussler D."/>
            <person name="Eichler E."/>
        </authorList>
    </citation>
    <scope>NUCLEOTIDE SEQUENCE [LARGE SCALE GENOMIC DNA]</scope>
    <source>
        <strain evidence="3">Susie</strain>
    </source>
</reference>
<feature type="domain" description="Hpc2-related" evidence="2">
    <location>
        <begin position="18"/>
        <end position="68"/>
    </location>
</feature>
<gene>
    <name evidence="3" type="ORF">CR201_G0022888</name>
</gene>
<protein>
    <submittedName>
        <fullName evidence="3">UBN2 isoform 5</fullName>
    </submittedName>
</protein>
<dbReference type="Pfam" id="PF08729">
    <property type="entry name" value="HUN"/>
    <property type="match status" value="1"/>
</dbReference>